<comment type="subcellular location">
    <subcellularLocation>
        <location evidence="1">Mitochondrion</location>
    </subcellularLocation>
</comment>
<keyword evidence="2 3" id="KW-0496">Mitochondrion</keyword>
<geneLocation type="mitochondrion" evidence="3"/>
<dbReference type="InterPro" id="IPR043502">
    <property type="entry name" value="DNA/RNA_pol_sf"/>
</dbReference>
<dbReference type="SUPFAM" id="SSF56672">
    <property type="entry name" value="DNA/RNA polymerases"/>
    <property type="match status" value="1"/>
</dbReference>
<dbReference type="EMBL" id="KX066186">
    <property type="protein sequence ID" value="APB96794.1"/>
    <property type="molecule type" value="Genomic_DNA"/>
</dbReference>
<organism evidence="3">
    <name type="scientific">Epichloe festucae</name>
    <dbReference type="NCBI Taxonomy" id="35717"/>
    <lineage>
        <taxon>Eukaryota</taxon>
        <taxon>Fungi</taxon>
        <taxon>Dikarya</taxon>
        <taxon>Ascomycota</taxon>
        <taxon>Pezizomycotina</taxon>
        <taxon>Sordariomycetes</taxon>
        <taxon>Hypocreomycetidae</taxon>
        <taxon>Hypocreales</taxon>
        <taxon>Clavicipitaceae</taxon>
        <taxon>Epichloe</taxon>
    </lineage>
</organism>
<gene>
    <name evidence="3" type="primary">orf149</name>
</gene>
<dbReference type="RefSeq" id="YP_009327835.1">
    <property type="nucleotide sequence ID" value="NC_032064.1"/>
</dbReference>
<sequence>MINKVSSVPYKINKELFYFLIFDKHKLLIDCNEIIEMEKNIENMTKTPKTQLTSLKSKFHLQETILGIADFYKDFSKIYFLLRLDTRGRVYCDNNYLHYQSTELAKSLLLFANPSVISKKNLDDTKYLEYYVLIVLVRIKYLIVLKVNE</sequence>
<evidence type="ECO:0000256" key="1">
    <source>
        <dbReference type="ARBA" id="ARBA00004173"/>
    </source>
</evidence>
<dbReference type="AlphaFoldDB" id="A0A1J0D053"/>
<protein>
    <submittedName>
        <fullName evidence="3">Uncharacterized protein</fullName>
    </submittedName>
</protein>
<dbReference type="GO" id="GO:0005739">
    <property type="term" value="C:mitochondrion"/>
    <property type="evidence" value="ECO:0007669"/>
    <property type="project" value="UniProtKB-SubCell"/>
</dbReference>
<evidence type="ECO:0000313" key="3">
    <source>
        <dbReference type="EMBL" id="APB96794.1"/>
    </source>
</evidence>
<proteinExistence type="predicted"/>
<reference evidence="3" key="1">
    <citation type="journal article" date="2017" name="Mycologia">
        <title>Epichloe hybrida sp. nov., an emerging model system for investigating fungal allopolyploidy.</title>
        <authorList>
            <person name="Campbell M.A."/>
            <person name="Tapper B.A."/>
            <person name="Johnson R.D."/>
            <person name="Mace W."/>
            <person name="Ram A."/>
            <person name="Lukito Y."/>
            <person name="Dupont P.-Y."/>
            <person name="Johnson L.J."/>
            <person name="Scott D.B."/>
            <person name="Ganley A.R.D."/>
            <person name="Cox M.P."/>
        </authorList>
    </citation>
    <scope>NUCLEOTIDE SEQUENCE</scope>
    <source>
        <strain evidence="3">AR5</strain>
    </source>
</reference>
<accession>A0A1J0D053</accession>
<name>A0A1J0D053_9HYPO</name>
<evidence type="ECO:0000256" key="2">
    <source>
        <dbReference type="ARBA" id="ARBA00023128"/>
    </source>
</evidence>
<dbReference type="GeneID" id="30513411"/>